<feature type="compositionally biased region" description="Basic and acidic residues" evidence="2">
    <location>
        <begin position="312"/>
        <end position="323"/>
    </location>
</feature>
<keyword evidence="1" id="KW-0175">Coiled coil</keyword>
<evidence type="ECO:0000256" key="2">
    <source>
        <dbReference type="SAM" id="MobiDB-lite"/>
    </source>
</evidence>
<protein>
    <submittedName>
        <fullName evidence="3">Uncharacterized protein</fullName>
    </submittedName>
</protein>
<dbReference type="RefSeq" id="XP_024571758.1">
    <property type="nucleotide sequence ID" value="XM_024723637.1"/>
</dbReference>
<sequence>MKLENYLREMFPVGEHVGTSATPSREGSQILRKNLEDAIVKLEQVNMKIVGAKKILTALERMKAEALKVKKGSNELHLFERADHAANEAVSHLKNIDKYESEMNKAAEKAITVKIEEIIFLTVVDEIKQLENNQNPKKIQDLEADLQKKVDKAIKKTESNEETYRGVAERYWQFLDDVIKKEEELYRKSAEIYKSSASEASSWYNLYRRKVKRAKKVGRFVRAKQDARIKKVNHLVQEPMAAQDGERPQLSSNFGAVLPEKSTYASQDLIAAHATPMIHLDTDSHVIPAPEELDLTSSLPNLPNVRMKFERKRQSDHLDDNREGGVQNRQRTDADPQGL</sequence>
<reference evidence="4" key="1">
    <citation type="submission" date="2014-09" db="EMBL/GenBank/DDBJ databases">
        <authorList>
            <person name="Sharma Rahul"/>
            <person name="Thines Marco"/>
        </authorList>
    </citation>
    <scope>NUCLEOTIDE SEQUENCE [LARGE SCALE GENOMIC DNA]</scope>
</reference>
<keyword evidence="4" id="KW-1185">Reference proteome</keyword>
<organism evidence="3 4">
    <name type="scientific">Plasmopara halstedii</name>
    <name type="common">Downy mildew of sunflower</name>
    <dbReference type="NCBI Taxonomy" id="4781"/>
    <lineage>
        <taxon>Eukaryota</taxon>
        <taxon>Sar</taxon>
        <taxon>Stramenopiles</taxon>
        <taxon>Oomycota</taxon>
        <taxon>Peronosporomycetes</taxon>
        <taxon>Peronosporales</taxon>
        <taxon>Peronosporaceae</taxon>
        <taxon>Plasmopara</taxon>
    </lineage>
</organism>
<feature type="region of interest" description="Disordered" evidence="2">
    <location>
        <begin position="311"/>
        <end position="339"/>
    </location>
</feature>
<evidence type="ECO:0000313" key="4">
    <source>
        <dbReference type="Proteomes" id="UP000054928"/>
    </source>
</evidence>
<feature type="coiled-coil region" evidence="1">
    <location>
        <begin position="82"/>
        <end position="116"/>
    </location>
</feature>
<evidence type="ECO:0000256" key="1">
    <source>
        <dbReference type="SAM" id="Coils"/>
    </source>
</evidence>
<proteinExistence type="predicted"/>
<accession>A0A0P1A5J7</accession>
<name>A0A0P1A5J7_PLAHL</name>
<dbReference type="AlphaFoldDB" id="A0A0P1A5J7"/>
<dbReference type="Proteomes" id="UP000054928">
    <property type="component" value="Unassembled WGS sequence"/>
</dbReference>
<evidence type="ECO:0000313" key="3">
    <source>
        <dbReference type="EMBL" id="CEG35389.1"/>
    </source>
</evidence>
<feature type="compositionally biased region" description="Basic and acidic residues" evidence="2">
    <location>
        <begin position="330"/>
        <end position="339"/>
    </location>
</feature>
<dbReference type="GeneID" id="36404566"/>
<dbReference type="EMBL" id="CCYD01000041">
    <property type="protein sequence ID" value="CEG35389.1"/>
    <property type="molecule type" value="Genomic_DNA"/>
</dbReference>